<name>A0A2G9ZL50_9BACT</name>
<dbReference type="EMBL" id="PCSD01000039">
    <property type="protein sequence ID" value="PIP33905.1"/>
    <property type="molecule type" value="Genomic_DNA"/>
</dbReference>
<evidence type="ECO:0000256" key="3">
    <source>
        <dbReference type="ARBA" id="ARBA00022840"/>
    </source>
</evidence>
<dbReference type="CDD" id="cd03255">
    <property type="entry name" value="ABC_MJ0796_LolCDE_FtsE"/>
    <property type="match status" value="1"/>
</dbReference>
<dbReference type="InterPro" id="IPR027417">
    <property type="entry name" value="P-loop_NTPase"/>
</dbReference>
<dbReference type="Gene3D" id="3.40.50.300">
    <property type="entry name" value="P-loop containing nucleotide triphosphate hydrolases"/>
    <property type="match status" value="1"/>
</dbReference>
<dbReference type="PROSITE" id="PS50893">
    <property type="entry name" value="ABC_TRANSPORTER_2"/>
    <property type="match status" value="1"/>
</dbReference>
<feature type="domain" description="ABC transporter" evidence="4">
    <location>
        <begin position="6"/>
        <end position="235"/>
    </location>
</feature>
<dbReference type="InterPro" id="IPR003593">
    <property type="entry name" value="AAA+_ATPase"/>
</dbReference>
<dbReference type="GO" id="GO:0022857">
    <property type="term" value="F:transmembrane transporter activity"/>
    <property type="evidence" value="ECO:0007669"/>
    <property type="project" value="UniProtKB-ARBA"/>
</dbReference>
<evidence type="ECO:0000313" key="5">
    <source>
        <dbReference type="EMBL" id="PIP33905.1"/>
    </source>
</evidence>
<accession>A0A2G9ZL50</accession>
<dbReference type="GO" id="GO:0005524">
    <property type="term" value="F:ATP binding"/>
    <property type="evidence" value="ECO:0007669"/>
    <property type="project" value="UniProtKB-KW"/>
</dbReference>
<dbReference type="AlphaFoldDB" id="A0A2G9ZL50"/>
<sequence>MVNAEIKLISARKSYYLSSGEEIPVLKGVNLTIAKGEFVAIMGESGGGKTTLLNIIGCLHPLTDGEYLLSGENIGAVRDDFTLAFIRNKKMGFVFQQFNLFARLSALKNVALPALYLGRPRLERENRARRLLESVGLGDRLEHRPSELSGGQQQRVAICRALVNEPDIILADEPTGALDSESGLEIMRIFRDFKKQNKTVVMVTHTATVAKFADRIIYLRDGQVISDNYQLASKY</sequence>
<gene>
    <name evidence="5" type="ORF">COX22_01920</name>
</gene>
<dbReference type="InterPro" id="IPR017911">
    <property type="entry name" value="MacB-like_ATP-bd"/>
</dbReference>
<evidence type="ECO:0000313" key="6">
    <source>
        <dbReference type="Proteomes" id="UP000230729"/>
    </source>
</evidence>
<keyword evidence="1" id="KW-0813">Transport</keyword>
<evidence type="ECO:0000259" key="4">
    <source>
        <dbReference type="PROSITE" id="PS50893"/>
    </source>
</evidence>
<keyword evidence="2" id="KW-0547">Nucleotide-binding</keyword>
<keyword evidence="3 5" id="KW-0067">ATP-binding</keyword>
<dbReference type="FunFam" id="3.40.50.300:FF:000032">
    <property type="entry name" value="Export ABC transporter ATP-binding protein"/>
    <property type="match status" value="1"/>
</dbReference>
<dbReference type="PANTHER" id="PTHR24220:SF86">
    <property type="entry name" value="ABC TRANSPORTER ABCH.1"/>
    <property type="match status" value="1"/>
</dbReference>
<reference evidence="5 6" key="1">
    <citation type="submission" date="2017-09" db="EMBL/GenBank/DDBJ databases">
        <title>Depth-based differentiation of microbial function through sediment-hosted aquifers and enrichment of novel symbionts in the deep terrestrial subsurface.</title>
        <authorList>
            <person name="Probst A.J."/>
            <person name="Ladd B."/>
            <person name="Jarett J.K."/>
            <person name="Geller-Mcgrath D.E."/>
            <person name="Sieber C.M."/>
            <person name="Emerson J.B."/>
            <person name="Anantharaman K."/>
            <person name="Thomas B.C."/>
            <person name="Malmstrom R."/>
            <person name="Stieglmeier M."/>
            <person name="Klingl A."/>
            <person name="Woyke T."/>
            <person name="Ryan C.M."/>
            <person name="Banfield J.F."/>
        </authorList>
    </citation>
    <scope>NUCLEOTIDE SEQUENCE [LARGE SCALE GENOMIC DNA]</scope>
    <source>
        <strain evidence="5">CG23_combo_of_CG06-09_8_20_14_all_49_15</strain>
    </source>
</reference>
<evidence type="ECO:0000256" key="2">
    <source>
        <dbReference type="ARBA" id="ARBA00022741"/>
    </source>
</evidence>
<dbReference type="GO" id="GO:0098796">
    <property type="term" value="C:membrane protein complex"/>
    <property type="evidence" value="ECO:0007669"/>
    <property type="project" value="UniProtKB-ARBA"/>
</dbReference>
<dbReference type="GO" id="GO:0005886">
    <property type="term" value="C:plasma membrane"/>
    <property type="evidence" value="ECO:0007669"/>
    <property type="project" value="TreeGrafter"/>
</dbReference>
<dbReference type="InterPro" id="IPR015854">
    <property type="entry name" value="ABC_transpr_LolD-like"/>
</dbReference>
<dbReference type="Proteomes" id="UP000230729">
    <property type="component" value="Unassembled WGS sequence"/>
</dbReference>
<dbReference type="InterPro" id="IPR003439">
    <property type="entry name" value="ABC_transporter-like_ATP-bd"/>
</dbReference>
<evidence type="ECO:0000256" key="1">
    <source>
        <dbReference type="ARBA" id="ARBA00022448"/>
    </source>
</evidence>
<dbReference type="Pfam" id="PF00005">
    <property type="entry name" value="ABC_tran"/>
    <property type="match status" value="1"/>
</dbReference>
<dbReference type="PROSITE" id="PS00211">
    <property type="entry name" value="ABC_TRANSPORTER_1"/>
    <property type="match status" value="1"/>
</dbReference>
<dbReference type="GO" id="GO:0016887">
    <property type="term" value="F:ATP hydrolysis activity"/>
    <property type="evidence" value="ECO:0007669"/>
    <property type="project" value="InterPro"/>
</dbReference>
<dbReference type="InterPro" id="IPR017871">
    <property type="entry name" value="ABC_transporter-like_CS"/>
</dbReference>
<proteinExistence type="predicted"/>
<organism evidence="5 6">
    <name type="scientific">Candidatus Falkowbacteria bacterium CG23_combo_of_CG06-09_8_20_14_all_49_15</name>
    <dbReference type="NCBI Taxonomy" id="1974572"/>
    <lineage>
        <taxon>Bacteria</taxon>
        <taxon>Candidatus Falkowiibacteriota</taxon>
    </lineage>
</organism>
<dbReference type="PANTHER" id="PTHR24220">
    <property type="entry name" value="IMPORT ATP-BINDING PROTEIN"/>
    <property type="match status" value="1"/>
</dbReference>
<dbReference type="SUPFAM" id="SSF52540">
    <property type="entry name" value="P-loop containing nucleoside triphosphate hydrolases"/>
    <property type="match status" value="1"/>
</dbReference>
<comment type="caution">
    <text evidence="5">The sequence shown here is derived from an EMBL/GenBank/DDBJ whole genome shotgun (WGS) entry which is preliminary data.</text>
</comment>
<dbReference type="SMART" id="SM00382">
    <property type="entry name" value="AAA"/>
    <property type="match status" value="1"/>
</dbReference>
<protein>
    <submittedName>
        <fullName evidence="5">Macrolide ABC transporter ATP-binding protein</fullName>
    </submittedName>
</protein>